<keyword evidence="3" id="KW-1185">Reference proteome</keyword>
<accession>A0A151NQ18</accession>
<protein>
    <submittedName>
        <fullName evidence="2">Uncharacterized protein</fullName>
    </submittedName>
</protein>
<name>A0A151NQ18_ALLMI</name>
<proteinExistence type="predicted"/>
<feature type="region of interest" description="Disordered" evidence="1">
    <location>
        <begin position="1"/>
        <end position="27"/>
    </location>
</feature>
<organism evidence="2 3">
    <name type="scientific">Alligator mississippiensis</name>
    <name type="common">American alligator</name>
    <dbReference type="NCBI Taxonomy" id="8496"/>
    <lineage>
        <taxon>Eukaryota</taxon>
        <taxon>Metazoa</taxon>
        <taxon>Chordata</taxon>
        <taxon>Craniata</taxon>
        <taxon>Vertebrata</taxon>
        <taxon>Euteleostomi</taxon>
        <taxon>Archelosauria</taxon>
        <taxon>Archosauria</taxon>
        <taxon>Crocodylia</taxon>
        <taxon>Alligatoridae</taxon>
        <taxon>Alligatorinae</taxon>
        <taxon>Alligator</taxon>
    </lineage>
</organism>
<evidence type="ECO:0000313" key="2">
    <source>
        <dbReference type="EMBL" id="KYO38585.1"/>
    </source>
</evidence>
<evidence type="ECO:0000256" key="1">
    <source>
        <dbReference type="SAM" id="MobiDB-lite"/>
    </source>
</evidence>
<evidence type="ECO:0000313" key="3">
    <source>
        <dbReference type="Proteomes" id="UP000050525"/>
    </source>
</evidence>
<sequence>MKEQFKSSEHLNALAAPAPPSRTRVFPRRAKGHTGSWLEVKTIPSHSFPPPFLAAYLSHKESGGICVPPTATQHFLCASVV</sequence>
<comment type="caution">
    <text evidence="2">The sequence shown here is derived from an EMBL/GenBank/DDBJ whole genome shotgun (WGS) entry which is preliminary data.</text>
</comment>
<dbReference type="AlphaFoldDB" id="A0A151NQ18"/>
<gene>
    <name evidence="2" type="ORF">Y1Q_0023314</name>
</gene>
<reference evidence="2 3" key="1">
    <citation type="journal article" date="2012" name="Genome Biol.">
        <title>Sequencing three crocodilian genomes to illuminate the evolution of archosaurs and amniotes.</title>
        <authorList>
            <person name="St John J.A."/>
            <person name="Braun E.L."/>
            <person name="Isberg S.R."/>
            <person name="Miles L.G."/>
            <person name="Chong A.Y."/>
            <person name="Gongora J."/>
            <person name="Dalzell P."/>
            <person name="Moran C."/>
            <person name="Bed'hom B."/>
            <person name="Abzhanov A."/>
            <person name="Burgess S.C."/>
            <person name="Cooksey A.M."/>
            <person name="Castoe T.A."/>
            <person name="Crawford N.G."/>
            <person name="Densmore L.D."/>
            <person name="Drew J.C."/>
            <person name="Edwards S.V."/>
            <person name="Faircloth B.C."/>
            <person name="Fujita M.K."/>
            <person name="Greenwold M.J."/>
            <person name="Hoffmann F.G."/>
            <person name="Howard J.M."/>
            <person name="Iguchi T."/>
            <person name="Janes D.E."/>
            <person name="Khan S.Y."/>
            <person name="Kohno S."/>
            <person name="de Koning A.J."/>
            <person name="Lance S.L."/>
            <person name="McCarthy F.M."/>
            <person name="McCormack J.E."/>
            <person name="Merchant M.E."/>
            <person name="Peterson D.G."/>
            <person name="Pollock D.D."/>
            <person name="Pourmand N."/>
            <person name="Raney B.J."/>
            <person name="Roessler K.A."/>
            <person name="Sanford J.R."/>
            <person name="Sawyer R.H."/>
            <person name="Schmidt C.J."/>
            <person name="Triplett E.W."/>
            <person name="Tuberville T.D."/>
            <person name="Venegas-Anaya M."/>
            <person name="Howard J.T."/>
            <person name="Jarvis E.D."/>
            <person name="Guillette L.J.Jr."/>
            <person name="Glenn T.C."/>
            <person name="Green R.E."/>
            <person name="Ray D.A."/>
        </authorList>
    </citation>
    <scope>NUCLEOTIDE SEQUENCE [LARGE SCALE GENOMIC DNA]</scope>
    <source>
        <strain evidence="2">KSC_2009_1</strain>
    </source>
</reference>
<dbReference type="EMBL" id="AKHW03002440">
    <property type="protein sequence ID" value="KYO38585.1"/>
    <property type="molecule type" value="Genomic_DNA"/>
</dbReference>
<dbReference type="Proteomes" id="UP000050525">
    <property type="component" value="Unassembled WGS sequence"/>
</dbReference>